<dbReference type="PANTHER" id="PTHR33258:SF1">
    <property type="entry name" value="TRANSPOSASE INSL FOR INSERTION SEQUENCE ELEMENT IS186A-RELATED"/>
    <property type="match status" value="1"/>
</dbReference>
<accession>G0LJU0</accession>
<evidence type="ECO:0000256" key="4">
    <source>
        <dbReference type="ARBA" id="ARBA00023172"/>
    </source>
</evidence>
<reference evidence="6 7" key="1">
    <citation type="journal article" date="2011" name="PLoS ONE">
        <title>Haloquadratum walsbyi: limited diversity in a global pond.</title>
        <authorList>
            <person name="Dyall-Smith M."/>
            <person name="Pfeiffer F."/>
            <person name="Klee K."/>
            <person name="Palm P."/>
            <person name="Gross K."/>
            <person name="Schuster S.C."/>
            <person name="Rampp M."/>
            <person name="Oesterhelt D."/>
        </authorList>
    </citation>
    <scope>NUCLEOTIDE SEQUENCE [LARGE SCALE GENOMIC DNA]</scope>
    <source>
        <strain evidence="7">DSM 16854 / JCM 12705 / C23</strain>
    </source>
</reference>
<dbReference type="SUPFAM" id="SSF53098">
    <property type="entry name" value="Ribonuclease H-like"/>
    <property type="match status" value="1"/>
</dbReference>
<dbReference type="InterPro" id="IPR002559">
    <property type="entry name" value="Transposase_11"/>
</dbReference>
<gene>
    <name evidence="6" type="ordered locus">Hqrw_3244</name>
</gene>
<dbReference type="Pfam" id="PF01609">
    <property type="entry name" value="DDE_Tnp_1"/>
    <property type="match status" value="1"/>
</dbReference>
<dbReference type="GeneID" id="12448053"/>
<evidence type="ECO:0000313" key="6">
    <source>
        <dbReference type="EMBL" id="CCC41024.1"/>
    </source>
</evidence>
<dbReference type="HOGENOM" id="CLU_042765_2_0_2"/>
<feature type="domain" description="Transposase IS4-like" evidence="5">
    <location>
        <begin position="114"/>
        <end position="355"/>
    </location>
</feature>
<dbReference type="GO" id="GO:0003677">
    <property type="term" value="F:DNA binding"/>
    <property type="evidence" value="ECO:0007669"/>
    <property type="project" value="UniProtKB-KW"/>
</dbReference>
<protein>
    <submittedName>
        <fullName evidence="6">ISH5-type transposase ISHwa5</fullName>
    </submittedName>
</protein>
<dbReference type="GO" id="GO:0006313">
    <property type="term" value="P:DNA transposition"/>
    <property type="evidence" value="ECO:0007669"/>
    <property type="project" value="InterPro"/>
</dbReference>
<dbReference type="EMBL" id="FR746099">
    <property type="protein sequence ID" value="CCC41024.1"/>
    <property type="molecule type" value="Genomic_DNA"/>
</dbReference>
<comment type="similarity">
    <text evidence="1">Belongs to the transposase 11 family.</text>
</comment>
<sequence length="456" mass="51085">MKRWLYRIVQSLRTALPEEAVARTARATDLVQRGREIGSVPFLWSFLFGTTQSDGSVTKVRNFYEAFTDHDAAYSSIQQWITPELKQLLSETFAHLNIELGATESSLGGRFDRFRDVFITDATDCTLSAASFEDFPGYSDDHAGAQLHMIESLASRAPFFASITDVRTDELSQLQIGDWVADSLLLDDLGYHDYGKIARIDELGGWFVNRLKVNSNGPITEELERWPTGAISLEGTHIQDVLPDLYRSEIDALAQFDTPSSDSELLPCEFRLVVTESDEAADEEDAPDADHEYHLYVTNLPKEWFSPREVAALYSARWSIETLIQEAKSVFGLDEISVRTTESIECFMLASMVMVLLSRYLLRQIRAGLGSARDSSVEEETETQPMSFSKRLRAFGTDILRMLAEQFGYSGEPGETIVKSAIDRNVNRHALTERVAYGTVDPNLTKAGELATIRPG</sequence>
<dbReference type="NCBIfam" id="NF033592">
    <property type="entry name" value="transpos_IS4_1"/>
    <property type="match status" value="1"/>
</dbReference>
<dbReference type="InterPro" id="IPR047952">
    <property type="entry name" value="Transpos_IS4"/>
</dbReference>
<dbReference type="Proteomes" id="UP000007954">
    <property type="component" value="Chromosome"/>
</dbReference>
<dbReference type="PANTHER" id="PTHR33258">
    <property type="entry name" value="TRANSPOSASE INSL FOR INSERTION SEQUENCE ELEMENT IS186A-RELATED"/>
    <property type="match status" value="1"/>
</dbReference>
<dbReference type="KEGG" id="hwc:Hqrw_3244"/>
<dbReference type="RefSeq" id="WP_014556492.1">
    <property type="nucleotide sequence ID" value="NC_017459.1"/>
</dbReference>
<keyword evidence="2" id="KW-0815">Transposition</keyword>
<evidence type="ECO:0000256" key="2">
    <source>
        <dbReference type="ARBA" id="ARBA00022578"/>
    </source>
</evidence>
<dbReference type="AlphaFoldDB" id="G0LJU0"/>
<dbReference type="OrthoDB" id="212258at2157"/>
<keyword evidence="3" id="KW-0238">DNA-binding</keyword>
<name>G0LJU0_HALWC</name>
<dbReference type="InterPro" id="IPR012337">
    <property type="entry name" value="RNaseH-like_sf"/>
</dbReference>
<dbReference type="GO" id="GO:0004803">
    <property type="term" value="F:transposase activity"/>
    <property type="evidence" value="ECO:0007669"/>
    <property type="project" value="InterPro"/>
</dbReference>
<evidence type="ECO:0000313" key="7">
    <source>
        <dbReference type="Proteomes" id="UP000007954"/>
    </source>
</evidence>
<keyword evidence="4" id="KW-0233">DNA recombination</keyword>
<evidence type="ECO:0000256" key="1">
    <source>
        <dbReference type="ARBA" id="ARBA00010075"/>
    </source>
</evidence>
<proteinExistence type="inferred from homology"/>
<organism evidence="6 7">
    <name type="scientific">Haloquadratum walsbyi (strain DSM 16854 / JCM 12705 / C23)</name>
    <dbReference type="NCBI Taxonomy" id="768065"/>
    <lineage>
        <taxon>Archaea</taxon>
        <taxon>Methanobacteriati</taxon>
        <taxon>Methanobacteriota</taxon>
        <taxon>Stenosarchaea group</taxon>
        <taxon>Halobacteria</taxon>
        <taxon>Halobacteriales</taxon>
        <taxon>Haloferacaceae</taxon>
        <taxon>Haloquadratum</taxon>
    </lineage>
</organism>
<evidence type="ECO:0000256" key="3">
    <source>
        <dbReference type="ARBA" id="ARBA00023125"/>
    </source>
</evidence>
<evidence type="ECO:0000259" key="5">
    <source>
        <dbReference type="Pfam" id="PF01609"/>
    </source>
</evidence>